<evidence type="ECO:0000256" key="6">
    <source>
        <dbReference type="ARBA" id="ARBA00022617"/>
    </source>
</evidence>
<keyword evidence="8" id="KW-0560">Oxidoreductase</keyword>
<gene>
    <name evidence="12" type="ORF">VitviT2T_018411</name>
</gene>
<dbReference type="PANTHER" id="PTHR31235">
    <property type="entry name" value="PEROXIDASE 25-RELATED"/>
    <property type="match status" value="1"/>
</dbReference>
<comment type="cofactor">
    <cofactor evidence="2">
        <name>Ca(2+)</name>
        <dbReference type="ChEBI" id="CHEBI:29108"/>
    </cofactor>
</comment>
<evidence type="ECO:0000256" key="8">
    <source>
        <dbReference type="ARBA" id="ARBA00023002"/>
    </source>
</evidence>
<feature type="domain" description="Plant heme peroxidase family profile" evidence="11">
    <location>
        <begin position="1"/>
        <end position="241"/>
    </location>
</feature>
<dbReference type="Proteomes" id="UP001227230">
    <property type="component" value="Chromosome 12"/>
</dbReference>
<dbReference type="Pfam" id="PF00141">
    <property type="entry name" value="peroxidase"/>
    <property type="match status" value="1"/>
</dbReference>
<evidence type="ECO:0000256" key="9">
    <source>
        <dbReference type="ARBA" id="ARBA00023004"/>
    </source>
</evidence>
<dbReference type="PRINTS" id="PR00458">
    <property type="entry name" value="PEROXIDASE"/>
</dbReference>
<sequence>MYFHDYFVQGCDAFILLTSSSTKRTDGPNSLLRRYEVIDDAKTRLEAAYLGTKGASWKVPIGWRDGRVSLASETANFPASRDSIELQKQKFTDKGLNDQDLVALVCDHTIGTSACQFFSDKLYNFNTTTGNGVDFFIEPAFFPHLQAFCPKKNDANRHVALDTSSPNTFNASFFKNLKNGRGILESDKKLWTNDFTKSYMQRFLGIRGLQALNFNMEFGKSMVKMSNIGVKTTVQSCGIGH</sequence>
<dbReference type="PROSITE" id="PS50873">
    <property type="entry name" value="PEROXIDASE_4"/>
    <property type="match status" value="1"/>
</dbReference>
<dbReference type="Gene3D" id="1.10.520.10">
    <property type="match status" value="2"/>
</dbReference>
<keyword evidence="6" id="KW-0349">Heme</keyword>
<proteinExistence type="inferred from homology"/>
<keyword evidence="7" id="KW-0479">Metal-binding</keyword>
<evidence type="ECO:0000256" key="5">
    <source>
        <dbReference type="ARBA" id="ARBA00022559"/>
    </source>
</evidence>
<comment type="catalytic activity">
    <reaction evidence="1">
        <text>2 a phenolic donor + H2O2 = 2 a phenolic radical donor + 2 H2O</text>
        <dbReference type="Rhea" id="RHEA:56136"/>
        <dbReference type="ChEBI" id="CHEBI:15377"/>
        <dbReference type="ChEBI" id="CHEBI:16240"/>
        <dbReference type="ChEBI" id="CHEBI:139520"/>
        <dbReference type="ChEBI" id="CHEBI:139521"/>
        <dbReference type="EC" id="1.11.1.7"/>
    </reaction>
</comment>
<keyword evidence="13" id="KW-1185">Reference proteome</keyword>
<evidence type="ECO:0000259" key="11">
    <source>
        <dbReference type="PROSITE" id="PS50873"/>
    </source>
</evidence>
<reference evidence="12 13" key="1">
    <citation type="journal article" date="2023" name="Hortic Res">
        <title>The complete reference genome for grapevine (Vitis vinifera L.) genetics and breeding.</title>
        <authorList>
            <person name="Shi X."/>
            <person name="Cao S."/>
            <person name="Wang X."/>
            <person name="Huang S."/>
            <person name="Wang Y."/>
            <person name="Liu Z."/>
            <person name="Liu W."/>
            <person name="Leng X."/>
            <person name="Peng Y."/>
            <person name="Wang N."/>
            <person name="Wang Y."/>
            <person name="Ma Z."/>
            <person name="Xu X."/>
            <person name="Zhang F."/>
            <person name="Xue H."/>
            <person name="Zhong H."/>
            <person name="Wang Y."/>
            <person name="Zhang K."/>
            <person name="Velt A."/>
            <person name="Avia K."/>
            <person name="Holtgrawe D."/>
            <person name="Grimplet J."/>
            <person name="Matus J.T."/>
            <person name="Ware D."/>
            <person name="Wu X."/>
            <person name="Wang H."/>
            <person name="Liu C."/>
            <person name="Fang Y."/>
            <person name="Rustenholz C."/>
            <person name="Cheng Z."/>
            <person name="Xiao H."/>
            <person name="Zhou Y."/>
        </authorList>
    </citation>
    <scope>NUCLEOTIDE SEQUENCE [LARGE SCALE GENOMIC DNA]</scope>
    <source>
        <strain evidence="13">cv. Pinot noir / PN40024</strain>
        <tissue evidence="12">Leaf</tissue>
    </source>
</reference>
<evidence type="ECO:0000256" key="4">
    <source>
        <dbReference type="ARBA" id="ARBA00012313"/>
    </source>
</evidence>
<evidence type="ECO:0000256" key="3">
    <source>
        <dbReference type="ARBA" id="ARBA00001970"/>
    </source>
</evidence>
<keyword evidence="5" id="KW-0575">Peroxidase</keyword>
<dbReference type="EC" id="1.11.1.7" evidence="4"/>
<comment type="similarity">
    <text evidence="10">Belongs to the peroxidase family.</text>
</comment>
<dbReference type="InterPro" id="IPR000823">
    <property type="entry name" value="Peroxidase_pln"/>
</dbReference>
<name>A0ABY9CZV3_VITVI</name>
<organism evidence="12 13">
    <name type="scientific">Vitis vinifera</name>
    <name type="common">Grape</name>
    <dbReference type="NCBI Taxonomy" id="29760"/>
    <lineage>
        <taxon>Eukaryota</taxon>
        <taxon>Viridiplantae</taxon>
        <taxon>Streptophyta</taxon>
        <taxon>Embryophyta</taxon>
        <taxon>Tracheophyta</taxon>
        <taxon>Spermatophyta</taxon>
        <taxon>Magnoliopsida</taxon>
        <taxon>eudicotyledons</taxon>
        <taxon>Gunneridae</taxon>
        <taxon>Pentapetalae</taxon>
        <taxon>rosids</taxon>
        <taxon>Vitales</taxon>
        <taxon>Vitaceae</taxon>
        <taxon>Viteae</taxon>
        <taxon>Vitis</taxon>
    </lineage>
</organism>
<dbReference type="InterPro" id="IPR010255">
    <property type="entry name" value="Haem_peroxidase_sf"/>
</dbReference>
<evidence type="ECO:0000256" key="10">
    <source>
        <dbReference type="RuleBase" id="RU004241"/>
    </source>
</evidence>
<comment type="cofactor">
    <cofactor evidence="3">
        <name>heme b</name>
        <dbReference type="ChEBI" id="CHEBI:60344"/>
    </cofactor>
</comment>
<evidence type="ECO:0000256" key="7">
    <source>
        <dbReference type="ARBA" id="ARBA00022723"/>
    </source>
</evidence>
<dbReference type="InterPro" id="IPR002016">
    <property type="entry name" value="Haem_peroxidase"/>
</dbReference>
<accession>A0ABY9CZV3</accession>
<evidence type="ECO:0000256" key="2">
    <source>
        <dbReference type="ARBA" id="ARBA00001913"/>
    </source>
</evidence>
<protein>
    <recommendedName>
        <fullName evidence="4">peroxidase</fullName>
        <ecNumber evidence="4">1.11.1.7</ecNumber>
    </recommendedName>
</protein>
<dbReference type="Gene3D" id="1.10.420.10">
    <property type="entry name" value="Peroxidase, domain 2"/>
    <property type="match status" value="1"/>
</dbReference>
<dbReference type="PRINTS" id="PR00461">
    <property type="entry name" value="PLPEROXIDASE"/>
</dbReference>
<evidence type="ECO:0000256" key="1">
    <source>
        <dbReference type="ARBA" id="ARBA00000189"/>
    </source>
</evidence>
<evidence type="ECO:0000313" key="13">
    <source>
        <dbReference type="Proteomes" id="UP001227230"/>
    </source>
</evidence>
<evidence type="ECO:0000313" key="12">
    <source>
        <dbReference type="EMBL" id="WKA00015.1"/>
    </source>
</evidence>
<keyword evidence="9" id="KW-0408">Iron</keyword>
<dbReference type="EMBL" id="CP126659">
    <property type="protein sequence ID" value="WKA00015.1"/>
    <property type="molecule type" value="Genomic_DNA"/>
</dbReference>
<dbReference type="SUPFAM" id="SSF48113">
    <property type="entry name" value="Heme-dependent peroxidases"/>
    <property type="match status" value="1"/>
</dbReference>